<feature type="non-terminal residue" evidence="2">
    <location>
        <position position="116"/>
    </location>
</feature>
<reference evidence="2" key="1">
    <citation type="submission" date="2021-02" db="EMBL/GenBank/DDBJ databases">
        <authorList>
            <person name="Nowell W R."/>
        </authorList>
    </citation>
    <scope>NUCLEOTIDE SEQUENCE</scope>
</reference>
<organism evidence="2 3">
    <name type="scientific">Rotaria magnacalcarata</name>
    <dbReference type="NCBI Taxonomy" id="392030"/>
    <lineage>
        <taxon>Eukaryota</taxon>
        <taxon>Metazoa</taxon>
        <taxon>Spiralia</taxon>
        <taxon>Gnathifera</taxon>
        <taxon>Rotifera</taxon>
        <taxon>Eurotatoria</taxon>
        <taxon>Bdelloidea</taxon>
        <taxon>Philodinida</taxon>
        <taxon>Philodinidae</taxon>
        <taxon>Rotaria</taxon>
    </lineage>
</organism>
<evidence type="ECO:0000313" key="2">
    <source>
        <dbReference type="EMBL" id="CAF5173106.1"/>
    </source>
</evidence>
<dbReference type="EMBL" id="CAJOBH010283824">
    <property type="protein sequence ID" value="CAF5173106.1"/>
    <property type="molecule type" value="Genomic_DNA"/>
</dbReference>
<gene>
    <name evidence="2" type="ORF">BYL167_LOCUS77688</name>
</gene>
<dbReference type="Proteomes" id="UP000681967">
    <property type="component" value="Unassembled WGS sequence"/>
</dbReference>
<proteinExistence type="predicted"/>
<feature type="region of interest" description="Disordered" evidence="1">
    <location>
        <begin position="67"/>
        <end position="116"/>
    </location>
</feature>
<dbReference type="AlphaFoldDB" id="A0A8S3GXN4"/>
<evidence type="ECO:0000313" key="3">
    <source>
        <dbReference type="Proteomes" id="UP000681967"/>
    </source>
</evidence>
<comment type="caution">
    <text evidence="2">The sequence shown here is derived from an EMBL/GenBank/DDBJ whole genome shotgun (WGS) entry which is preliminary data.</text>
</comment>
<accession>A0A8S3GXN4</accession>
<name>A0A8S3GXN4_9BILA</name>
<protein>
    <submittedName>
        <fullName evidence="2">Uncharacterized protein</fullName>
    </submittedName>
</protein>
<sequence>MRDIVNEKPPYRRFYFMHHIAYAGNREEFDKFNDTYQFDLNLCTNDDKSIVDIANDAGHAPFARYVSRLKERNQPQETSNRFSRESRTEERAHARDSIMASTSRKSDTIPVPSDDT</sequence>
<feature type="compositionally biased region" description="Basic and acidic residues" evidence="1">
    <location>
        <begin position="82"/>
        <end position="96"/>
    </location>
</feature>
<evidence type="ECO:0000256" key="1">
    <source>
        <dbReference type="SAM" id="MobiDB-lite"/>
    </source>
</evidence>